<evidence type="ECO:0000313" key="3">
    <source>
        <dbReference type="EMBL" id="MBW0464061.1"/>
    </source>
</evidence>
<proteinExistence type="predicted"/>
<organism evidence="3 4">
    <name type="scientific">Austropuccinia psidii MF-1</name>
    <dbReference type="NCBI Taxonomy" id="1389203"/>
    <lineage>
        <taxon>Eukaryota</taxon>
        <taxon>Fungi</taxon>
        <taxon>Dikarya</taxon>
        <taxon>Basidiomycota</taxon>
        <taxon>Pucciniomycotina</taxon>
        <taxon>Pucciniomycetes</taxon>
        <taxon>Pucciniales</taxon>
        <taxon>Sphaerophragmiaceae</taxon>
        <taxon>Austropuccinia</taxon>
    </lineage>
</organism>
<evidence type="ECO:0000313" key="4">
    <source>
        <dbReference type="Proteomes" id="UP000765509"/>
    </source>
</evidence>
<gene>
    <name evidence="3" type="ORF">O181_003776</name>
</gene>
<feature type="chain" id="PRO_5040341473" description="Reverse transcriptase Ty1/copia-type domain-containing protein" evidence="1">
    <location>
        <begin position="25"/>
        <end position="142"/>
    </location>
</feature>
<feature type="domain" description="Reverse transcriptase Ty1/copia-type" evidence="2">
    <location>
        <begin position="1"/>
        <end position="85"/>
    </location>
</feature>
<protein>
    <recommendedName>
        <fullName evidence="2">Reverse transcriptase Ty1/copia-type domain-containing protein</fullName>
    </recommendedName>
</protein>
<dbReference type="Proteomes" id="UP000765509">
    <property type="component" value="Unassembled WGS sequence"/>
</dbReference>
<keyword evidence="1" id="KW-0732">Signal</keyword>
<evidence type="ECO:0000259" key="2">
    <source>
        <dbReference type="Pfam" id="PF07727"/>
    </source>
</evidence>
<dbReference type="EMBL" id="AVOT02000690">
    <property type="protein sequence ID" value="MBW0464061.1"/>
    <property type="molecule type" value="Genomic_DNA"/>
</dbReference>
<dbReference type="OrthoDB" id="444520at2759"/>
<keyword evidence="4" id="KW-1185">Reference proteome</keyword>
<sequence length="142" mass="15965">MRKAGQCWWVFISNILANLGFNESEVDQSFYVFKKGGIIIVILMHVNDRIISSNCPEAIQNFKHTIRLQLDVKWKDSISRIVSLECVFGEGLGQQPSVVDATSYWAKGTSLAAIRPPSWLPAQNPPHGHHIEAQDALPQHME</sequence>
<dbReference type="InterPro" id="IPR013103">
    <property type="entry name" value="RVT_2"/>
</dbReference>
<accession>A0A9Q3BFL2</accession>
<evidence type="ECO:0000256" key="1">
    <source>
        <dbReference type="SAM" id="SignalP"/>
    </source>
</evidence>
<feature type="signal peptide" evidence="1">
    <location>
        <begin position="1"/>
        <end position="24"/>
    </location>
</feature>
<name>A0A9Q3BFL2_9BASI</name>
<reference evidence="3" key="1">
    <citation type="submission" date="2021-03" db="EMBL/GenBank/DDBJ databases">
        <title>Draft genome sequence of rust myrtle Austropuccinia psidii MF-1, a brazilian biotype.</title>
        <authorList>
            <person name="Quecine M.C."/>
            <person name="Pachon D.M.R."/>
            <person name="Bonatelli M.L."/>
            <person name="Correr F.H."/>
            <person name="Franceschini L.M."/>
            <person name="Leite T.F."/>
            <person name="Margarido G.R.A."/>
            <person name="Almeida C.A."/>
            <person name="Ferrarezi J.A."/>
            <person name="Labate C.A."/>
        </authorList>
    </citation>
    <scope>NUCLEOTIDE SEQUENCE</scope>
    <source>
        <strain evidence="3">MF-1</strain>
    </source>
</reference>
<dbReference type="Pfam" id="PF07727">
    <property type="entry name" value="RVT_2"/>
    <property type="match status" value="1"/>
</dbReference>
<dbReference type="AlphaFoldDB" id="A0A9Q3BFL2"/>
<comment type="caution">
    <text evidence="3">The sequence shown here is derived from an EMBL/GenBank/DDBJ whole genome shotgun (WGS) entry which is preliminary data.</text>
</comment>